<evidence type="ECO:0000313" key="2">
    <source>
        <dbReference type="Proteomes" id="UP000234950"/>
    </source>
</evidence>
<accession>A0A2N5HCS0</accession>
<protein>
    <submittedName>
        <fullName evidence="1">Uncharacterized protein</fullName>
    </submittedName>
</protein>
<sequence length="83" mass="9517">MQFNLEVHLIIEGTGIASRGRFSARHKGEISSVAHQYIQSIKRETGYRKTFIEMVIVNGAEDITEEVREIANKPIPPMDDIFW</sequence>
<dbReference type="RefSeq" id="WP_101648736.1">
    <property type="nucleotide sequence ID" value="NZ_PGVE01000058.1"/>
</dbReference>
<dbReference type="OrthoDB" id="2906813at2"/>
<reference evidence="1 2" key="1">
    <citation type="submission" date="2017-11" db="EMBL/GenBank/DDBJ databases">
        <title>Comparitive Functional Genomics of Dry Heat Resistant strains isolated from the Viking Spacecraft.</title>
        <authorList>
            <person name="Seuylemezian A."/>
            <person name="Cooper K."/>
            <person name="Vaishampayan P."/>
        </authorList>
    </citation>
    <scope>NUCLEOTIDE SEQUENCE [LARGE SCALE GENOMIC DNA]</scope>
    <source>
        <strain evidence="1 2">V32-6</strain>
    </source>
</reference>
<name>A0A2N5HCS0_9BACI</name>
<organism evidence="1 2">
    <name type="scientific">Neobacillus cucumis</name>
    <dbReference type="NCBI Taxonomy" id="1740721"/>
    <lineage>
        <taxon>Bacteria</taxon>
        <taxon>Bacillati</taxon>
        <taxon>Bacillota</taxon>
        <taxon>Bacilli</taxon>
        <taxon>Bacillales</taxon>
        <taxon>Bacillaceae</taxon>
        <taxon>Neobacillus</taxon>
    </lineage>
</organism>
<evidence type="ECO:0000313" key="1">
    <source>
        <dbReference type="EMBL" id="PLS03313.1"/>
    </source>
</evidence>
<dbReference type="EMBL" id="PGVE01000058">
    <property type="protein sequence ID" value="PLS03313.1"/>
    <property type="molecule type" value="Genomic_DNA"/>
</dbReference>
<proteinExistence type="predicted"/>
<gene>
    <name evidence="1" type="ORF">CVD27_15160</name>
</gene>
<dbReference type="Proteomes" id="UP000234950">
    <property type="component" value="Unassembled WGS sequence"/>
</dbReference>
<comment type="caution">
    <text evidence="1">The sequence shown here is derived from an EMBL/GenBank/DDBJ whole genome shotgun (WGS) entry which is preliminary data.</text>
</comment>
<keyword evidence="2" id="KW-1185">Reference proteome</keyword>
<dbReference type="AlphaFoldDB" id="A0A2N5HCS0"/>